<proteinExistence type="predicted"/>
<accession>G4MMQ0</accession>
<feature type="transmembrane region" description="Helical" evidence="1">
    <location>
        <begin position="40"/>
        <end position="62"/>
    </location>
</feature>
<dbReference type="AlphaFoldDB" id="G4MMQ0"/>
<dbReference type="GeneID" id="12986338"/>
<feature type="non-terminal residue" evidence="2">
    <location>
        <position position="1"/>
    </location>
</feature>
<name>G4MMQ0_PYRO7</name>
<keyword evidence="1" id="KW-1133">Transmembrane helix</keyword>
<dbReference type="EMBL" id="CM001231">
    <property type="protein sequence ID" value="EHA57822.1"/>
    <property type="molecule type" value="Genomic_DNA"/>
</dbReference>
<keyword evidence="3" id="KW-1185">Reference proteome</keyword>
<keyword evidence="1" id="KW-0812">Transmembrane</keyword>
<gene>
    <name evidence="2" type="ORF">MGG_16406</name>
</gene>
<dbReference type="RefSeq" id="XP_003710434.1">
    <property type="nucleotide sequence ID" value="XM_003710386.1"/>
</dbReference>
<dbReference type="KEGG" id="mgr:MGG_16406"/>
<organism evidence="2 3">
    <name type="scientific">Pyricularia oryzae (strain 70-15 / ATCC MYA-4617 / FGSC 8958)</name>
    <name type="common">Rice blast fungus</name>
    <name type="synonym">Magnaporthe oryzae</name>
    <dbReference type="NCBI Taxonomy" id="242507"/>
    <lineage>
        <taxon>Eukaryota</taxon>
        <taxon>Fungi</taxon>
        <taxon>Dikarya</taxon>
        <taxon>Ascomycota</taxon>
        <taxon>Pezizomycotina</taxon>
        <taxon>Sordariomycetes</taxon>
        <taxon>Sordariomycetidae</taxon>
        <taxon>Magnaporthales</taxon>
        <taxon>Pyriculariaceae</taxon>
        <taxon>Pyricularia</taxon>
    </lineage>
</organism>
<dbReference type="InParanoid" id="G4MMQ0"/>
<reference key="2">
    <citation type="submission" date="2011-05" db="EMBL/GenBank/DDBJ databases">
        <title>The Genome Sequence of Magnaporthe oryzae 70-15.</title>
        <authorList>
            <consortium name="The Broad Institute Genome Sequencing Platform"/>
            <person name="Ma L.-J."/>
            <person name="Dead R."/>
            <person name="Young S.K."/>
            <person name="Zeng Q."/>
            <person name="Gargeya S."/>
            <person name="Fitzgerald M."/>
            <person name="Haas B."/>
            <person name="Abouelleil A."/>
            <person name="Alvarado L."/>
            <person name="Arachchi H.M."/>
            <person name="Berlin A."/>
            <person name="Brown A."/>
            <person name="Chapman S.B."/>
            <person name="Chen Z."/>
            <person name="Dunbar C."/>
            <person name="Freedman E."/>
            <person name="Gearin G."/>
            <person name="Gellesch M."/>
            <person name="Goldberg J."/>
            <person name="Griggs A."/>
            <person name="Gujja S."/>
            <person name="Heiman D."/>
            <person name="Howarth C."/>
            <person name="Larson L."/>
            <person name="Lui A."/>
            <person name="MacDonald P.J.P."/>
            <person name="Mehta T."/>
            <person name="Montmayeur A."/>
            <person name="Murphy C."/>
            <person name="Neiman D."/>
            <person name="Pearson M."/>
            <person name="Priest M."/>
            <person name="Roberts A."/>
            <person name="Saif S."/>
            <person name="Shea T."/>
            <person name="Shenoy N."/>
            <person name="Sisk P."/>
            <person name="Stolte C."/>
            <person name="Sykes S."/>
            <person name="Yandava C."/>
            <person name="Wortman J."/>
            <person name="Nusbaum C."/>
            <person name="Birren B."/>
        </authorList>
    </citation>
    <scope>NUCLEOTIDE SEQUENCE</scope>
    <source>
        <strain>70-15</strain>
    </source>
</reference>
<protein>
    <submittedName>
        <fullName evidence="2">Uncharacterized protein</fullName>
    </submittedName>
</protein>
<dbReference type="VEuPathDB" id="FungiDB:MGG_16406"/>
<dbReference type="OrthoDB" id="5244785at2759"/>
<reference evidence="2 3" key="1">
    <citation type="journal article" date="2005" name="Nature">
        <title>The genome sequence of the rice blast fungus Magnaporthe grisea.</title>
        <authorList>
            <person name="Dean R.A."/>
            <person name="Talbot N.J."/>
            <person name="Ebbole D.J."/>
            <person name="Farman M.L."/>
            <person name="Mitchell T.K."/>
            <person name="Orbach M.J."/>
            <person name="Thon M."/>
            <person name="Kulkarni R."/>
            <person name="Xu J.R."/>
            <person name="Pan H."/>
            <person name="Read N.D."/>
            <person name="Lee Y.H."/>
            <person name="Carbone I."/>
            <person name="Brown D."/>
            <person name="Oh Y.Y."/>
            <person name="Donofrio N."/>
            <person name="Jeong J.S."/>
            <person name="Soanes D.M."/>
            <person name="Djonovic S."/>
            <person name="Kolomiets E."/>
            <person name="Rehmeyer C."/>
            <person name="Li W."/>
            <person name="Harding M."/>
            <person name="Kim S."/>
            <person name="Lebrun M.H."/>
            <person name="Bohnert H."/>
            <person name="Coughlan S."/>
            <person name="Butler J."/>
            <person name="Calvo S."/>
            <person name="Ma L.J."/>
            <person name="Nicol R."/>
            <person name="Purcell S."/>
            <person name="Nusbaum C."/>
            <person name="Galagan J.E."/>
            <person name="Birren B.W."/>
        </authorList>
    </citation>
    <scope>NUCLEOTIDE SEQUENCE [LARGE SCALE GENOMIC DNA]</scope>
    <source>
        <strain evidence="3">70-15 / ATCC MYA-4617 / FGSC 8958</strain>
    </source>
</reference>
<evidence type="ECO:0000313" key="2">
    <source>
        <dbReference type="EMBL" id="EHA57822.1"/>
    </source>
</evidence>
<keyword evidence="1" id="KW-0472">Membrane</keyword>
<sequence length="107" mass="12544">ELLFPDSNFIWDSIFPINLLNFSLLDKINIFTQYSVNTSFFWYFYFILHINRFFINLFNGIISNPGRPLIFENNKWYFFRSFFLVNLLANPIFNNIGGAVPGNPGGS</sequence>
<dbReference type="Proteomes" id="UP000009058">
    <property type="component" value="Chromosome 1"/>
</dbReference>
<evidence type="ECO:0000313" key="3">
    <source>
        <dbReference type="Proteomes" id="UP000009058"/>
    </source>
</evidence>
<evidence type="ECO:0000256" key="1">
    <source>
        <dbReference type="SAM" id="Phobius"/>
    </source>
</evidence>